<reference evidence="1 2" key="1">
    <citation type="submission" date="2009-07" db="EMBL/GenBank/DDBJ databases">
        <authorList>
            <person name="Madupu R."/>
            <person name="Sebastian Y."/>
            <person name="Durkin A.S."/>
            <person name="Torralba M."/>
            <person name="Methe B."/>
            <person name="Sutton G.G."/>
            <person name="Strausberg R.L."/>
            <person name="Nelson K.E."/>
        </authorList>
    </citation>
    <scope>NUCLEOTIDE SEQUENCE [LARGE SCALE GENOMIC DNA]</scope>
    <source>
        <strain evidence="1 2">RM3268</strain>
    </source>
</reference>
<name>C8PI81_9BACT</name>
<dbReference type="Proteomes" id="UP000005709">
    <property type="component" value="Unassembled WGS sequence"/>
</dbReference>
<sequence>MLACRFSALFAAAISKFQLCYINLILKCRIHKFFKKRGIYGDKHAAP</sequence>
<organism evidence="1 2">
    <name type="scientific">Campylobacter gracilis RM3268</name>
    <dbReference type="NCBI Taxonomy" id="553220"/>
    <lineage>
        <taxon>Bacteria</taxon>
        <taxon>Pseudomonadati</taxon>
        <taxon>Campylobacterota</taxon>
        <taxon>Epsilonproteobacteria</taxon>
        <taxon>Campylobacterales</taxon>
        <taxon>Campylobacteraceae</taxon>
        <taxon>Campylobacter</taxon>
    </lineage>
</organism>
<dbReference type="EMBL" id="ACYG01000025">
    <property type="protein sequence ID" value="EEV17471.1"/>
    <property type="molecule type" value="Genomic_DNA"/>
</dbReference>
<gene>
    <name evidence="1" type="ORF">CAMGR0001_0062</name>
</gene>
<evidence type="ECO:0000313" key="1">
    <source>
        <dbReference type="EMBL" id="EEV17471.1"/>
    </source>
</evidence>
<keyword evidence="2" id="KW-1185">Reference proteome</keyword>
<accession>C8PI81</accession>
<comment type="caution">
    <text evidence="1">The sequence shown here is derived from an EMBL/GenBank/DDBJ whole genome shotgun (WGS) entry which is preliminary data.</text>
</comment>
<dbReference type="AlphaFoldDB" id="C8PI81"/>
<protein>
    <submittedName>
        <fullName evidence="1">Uncharacterized protein</fullName>
    </submittedName>
</protein>
<evidence type="ECO:0000313" key="2">
    <source>
        <dbReference type="Proteomes" id="UP000005709"/>
    </source>
</evidence>
<proteinExistence type="predicted"/>